<evidence type="ECO:0000313" key="1">
    <source>
        <dbReference type="EMBL" id="CQR72395.1"/>
    </source>
</evidence>
<keyword evidence="2" id="KW-1185">Reference proteome</keyword>
<dbReference type="EMBL" id="CTRP01000010">
    <property type="protein sequence ID" value="CQR72395.1"/>
    <property type="molecule type" value="Genomic_DNA"/>
</dbReference>
<name>A0A0U1KYP1_9FIRM</name>
<sequence length="71" mass="8197">MRKFVNVTESIFTPLEPRRAGILGEECLVAVRFVESRSETAGWLYEYEVTGEVGKVEKFFARIKDIEKKRG</sequence>
<dbReference type="RefSeq" id="WP_021167111.1">
    <property type="nucleotide sequence ID" value="NZ_CTRP01000010.1"/>
</dbReference>
<reference evidence="2" key="1">
    <citation type="submission" date="2015-03" db="EMBL/GenBank/DDBJ databases">
        <authorList>
            <person name="Nijsse Bart"/>
        </authorList>
    </citation>
    <scope>NUCLEOTIDE SEQUENCE [LARGE SCALE GENOMIC DNA]</scope>
</reference>
<gene>
    <name evidence="1" type="ORF">SpAn4DRAFT_2855</name>
</gene>
<protein>
    <submittedName>
        <fullName evidence="1">Uncharacterized protein</fullName>
    </submittedName>
</protein>
<dbReference type="AlphaFoldDB" id="A0A0U1KYP1"/>
<accession>A0A0U1KYP1</accession>
<proteinExistence type="predicted"/>
<organism evidence="1 2">
    <name type="scientific">Sporomusa ovata</name>
    <dbReference type="NCBI Taxonomy" id="2378"/>
    <lineage>
        <taxon>Bacteria</taxon>
        <taxon>Bacillati</taxon>
        <taxon>Bacillota</taxon>
        <taxon>Negativicutes</taxon>
        <taxon>Selenomonadales</taxon>
        <taxon>Sporomusaceae</taxon>
        <taxon>Sporomusa</taxon>
    </lineage>
</organism>
<dbReference type="Proteomes" id="UP000049855">
    <property type="component" value="Unassembled WGS sequence"/>
</dbReference>
<evidence type="ECO:0000313" key="2">
    <source>
        <dbReference type="Proteomes" id="UP000049855"/>
    </source>
</evidence>